<keyword evidence="2" id="KW-0808">Transferase</keyword>
<name>A0ABT5BLR1_9BACT</name>
<dbReference type="InterPro" id="IPR012893">
    <property type="entry name" value="HipA-like_C"/>
</dbReference>
<dbReference type="EMBL" id="JAQNDN010000027">
    <property type="protein sequence ID" value="MDC0675103.1"/>
    <property type="molecule type" value="Genomic_DNA"/>
</dbReference>
<evidence type="ECO:0000259" key="6">
    <source>
        <dbReference type="Pfam" id="PF13657"/>
    </source>
</evidence>
<keyword evidence="8" id="KW-1185">Reference proteome</keyword>
<gene>
    <name evidence="7" type="ORF">POL58_45590</name>
</gene>
<feature type="domain" description="HipA N-terminal subdomain 1" evidence="6">
    <location>
        <begin position="20"/>
        <end position="117"/>
    </location>
</feature>
<evidence type="ECO:0000256" key="2">
    <source>
        <dbReference type="ARBA" id="ARBA00022679"/>
    </source>
</evidence>
<dbReference type="Proteomes" id="UP001217838">
    <property type="component" value="Unassembled WGS sequence"/>
</dbReference>
<evidence type="ECO:0000256" key="4">
    <source>
        <dbReference type="SAM" id="MobiDB-lite"/>
    </source>
</evidence>
<evidence type="ECO:0000313" key="8">
    <source>
        <dbReference type="Proteomes" id="UP001217838"/>
    </source>
</evidence>
<dbReference type="RefSeq" id="WP_272009853.1">
    <property type="nucleotide sequence ID" value="NZ_JAQNDN010000027.1"/>
</dbReference>
<proteinExistence type="inferred from homology"/>
<dbReference type="InterPro" id="IPR017508">
    <property type="entry name" value="HipA_N1"/>
</dbReference>
<dbReference type="InterPro" id="IPR052028">
    <property type="entry name" value="HipA_Ser/Thr_kinase"/>
</dbReference>
<reference evidence="7 8" key="1">
    <citation type="submission" date="2022-11" db="EMBL/GenBank/DDBJ databases">
        <title>Minimal conservation of predation-associated metabolite biosynthetic gene clusters underscores biosynthetic potential of Myxococcota including descriptions for ten novel species: Archangium lansinium sp. nov., Myxococcus landrumus sp. nov., Nannocystis bai.</title>
        <authorList>
            <person name="Ahearne A."/>
            <person name="Stevens C."/>
            <person name="Dowd S."/>
        </authorList>
    </citation>
    <scope>NUCLEOTIDE SEQUENCE [LARGE SCALE GENOMIC DNA]</scope>
    <source>
        <strain evidence="7 8">NCELM</strain>
    </source>
</reference>
<sequence>MIATSRKLEVRLERTAADVQVVGHLLLHERAIWFEYAPTWLAAGPSISPLKLPLQPGIFKAPAATRLHGVFADALPDGWGLLLMDRLFRKRGLSPEQLSPLDRLAHLGARTMGALTFHPCTDVEPVADQSIALELLAAAADEVYQGHPSELLPVLQHAGGSPGGARPKVLVAVRGDSMVYGTAVPPPGHEPWLIKFWSGSEQRDTGAIEHVYARLARHAGLEVPDTRLFVSGAGQRFFGVRRFDRDADARTHVHTLAGLLDADFREPNLDYDMLLRVTAHLTRAQPEVRRAFRHMVFNVLAHNRDDHGKNFSFIMDPDGAWRLSPAYDLNFVAGPGGEHTMTLDGEGRRPTWQHMLRLARRAGIDEKTARAIVDEVHAALQRWPREARGVDVDAVTIRDIGRRLDAVAAEAELPGATASKRSRRWSAPDRGGRA</sequence>
<accession>A0ABT5BLR1</accession>
<evidence type="ECO:0000313" key="7">
    <source>
        <dbReference type="EMBL" id="MDC0675103.1"/>
    </source>
</evidence>
<dbReference type="Pfam" id="PF07804">
    <property type="entry name" value="HipA_C"/>
    <property type="match status" value="1"/>
</dbReference>
<evidence type="ECO:0000256" key="3">
    <source>
        <dbReference type="ARBA" id="ARBA00022777"/>
    </source>
</evidence>
<feature type="region of interest" description="Disordered" evidence="4">
    <location>
        <begin position="415"/>
        <end position="434"/>
    </location>
</feature>
<organism evidence="7 8">
    <name type="scientific">Nannocystis radixulma</name>
    <dbReference type="NCBI Taxonomy" id="2995305"/>
    <lineage>
        <taxon>Bacteria</taxon>
        <taxon>Pseudomonadati</taxon>
        <taxon>Myxococcota</taxon>
        <taxon>Polyangia</taxon>
        <taxon>Nannocystales</taxon>
        <taxon>Nannocystaceae</taxon>
        <taxon>Nannocystis</taxon>
    </lineage>
</organism>
<evidence type="ECO:0000259" key="5">
    <source>
        <dbReference type="Pfam" id="PF07804"/>
    </source>
</evidence>
<dbReference type="Pfam" id="PF13657">
    <property type="entry name" value="Couple_hipA"/>
    <property type="match status" value="1"/>
</dbReference>
<feature type="domain" description="HipA-like C-terminal" evidence="5">
    <location>
        <begin position="161"/>
        <end position="383"/>
    </location>
</feature>
<dbReference type="PANTHER" id="PTHR37419:SF8">
    <property type="entry name" value="TOXIN YJJJ"/>
    <property type="match status" value="1"/>
</dbReference>
<comment type="caution">
    <text evidence="7">The sequence shown here is derived from an EMBL/GenBank/DDBJ whole genome shotgun (WGS) entry which is preliminary data.</text>
</comment>
<comment type="similarity">
    <text evidence="1">Belongs to the HipA Ser/Thr kinase family.</text>
</comment>
<protein>
    <submittedName>
        <fullName evidence="7">Type II toxin-antitoxin system HipA family toxin</fullName>
    </submittedName>
</protein>
<evidence type="ECO:0000256" key="1">
    <source>
        <dbReference type="ARBA" id="ARBA00010164"/>
    </source>
</evidence>
<dbReference type="PANTHER" id="PTHR37419">
    <property type="entry name" value="SERINE/THREONINE-PROTEIN KINASE TOXIN HIPA"/>
    <property type="match status" value="1"/>
</dbReference>
<keyword evidence="3" id="KW-0418">Kinase</keyword>
<dbReference type="Gene3D" id="1.10.1070.20">
    <property type="match status" value="1"/>
</dbReference>